<dbReference type="GO" id="GO:0008233">
    <property type="term" value="F:peptidase activity"/>
    <property type="evidence" value="ECO:0007669"/>
    <property type="project" value="UniProtKB-KW"/>
</dbReference>
<dbReference type="AlphaFoldDB" id="A0A846TPD5"/>
<dbReference type="GO" id="GO:0003697">
    <property type="term" value="F:single-stranded DNA binding"/>
    <property type="evidence" value="ECO:0007669"/>
    <property type="project" value="InterPro"/>
</dbReference>
<evidence type="ECO:0000256" key="3">
    <source>
        <dbReference type="ARBA" id="ARBA00022763"/>
    </source>
</evidence>
<protein>
    <recommendedName>
        <fullName evidence="8">Abasic site processing protein</fullName>
        <ecNumber evidence="8">3.4.-.-</ecNumber>
    </recommendedName>
</protein>
<reference evidence="9 10" key="1">
    <citation type="submission" date="2020-02" db="EMBL/GenBank/DDBJ databases">
        <authorList>
            <person name="Sun Q."/>
        </authorList>
    </citation>
    <scope>NUCLEOTIDE SEQUENCE [LARGE SCALE GENOMIC DNA]</scope>
    <source>
        <strain evidence="9 10">YIM 13062</strain>
    </source>
</reference>
<dbReference type="InterPro" id="IPR003738">
    <property type="entry name" value="SRAP"/>
</dbReference>
<dbReference type="GO" id="GO:0106300">
    <property type="term" value="P:protein-DNA covalent cross-linking repair"/>
    <property type="evidence" value="ECO:0007669"/>
    <property type="project" value="InterPro"/>
</dbReference>
<dbReference type="Gene3D" id="3.90.1680.10">
    <property type="entry name" value="SOS response associated peptidase-like"/>
    <property type="match status" value="1"/>
</dbReference>
<evidence type="ECO:0000256" key="2">
    <source>
        <dbReference type="ARBA" id="ARBA00022670"/>
    </source>
</evidence>
<keyword evidence="3" id="KW-0227">DNA damage</keyword>
<evidence type="ECO:0000256" key="4">
    <source>
        <dbReference type="ARBA" id="ARBA00022801"/>
    </source>
</evidence>
<evidence type="ECO:0000256" key="5">
    <source>
        <dbReference type="ARBA" id="ARBA00023124"/>
    </source>
</evidence>
<organism evidence="9 10">
    <name type="scientific">Kocuria subflava</name>
    <dbReference type="NCBI Taxonomy" id="1736139"/>
    <lineage>
        <taxon>Bacteria</taxon>
        <taxon>Bacillati</taxon>
        <taxon>Actinomycetota</taxon>
        <taxon>Actinomycetes</taxon>
        <taxon>Micrococcales</taxon>
        <taxon>Micrococcaceae</taxon>
        <taxon>Kocuria</taxon>
    </lineage>
</organism>
<dbReference type="SUPFAM" id="SSF143081">
    <property type="entry name" value="BB1717-like"/>
    <property type="match status" value="1"/>
</dbReference>
<dbReference type="Proteomes" id="UP000521379">
    <property type="component" value="Unassembled WGS sequence"/>
</dbReference>
<dbReference type="RefSeq" id="WP_119932454.1">
    <property type="nucleotide sequence ID" value="NZ_JAAVUN010000002.1"/>
</dbReference>
<keyword evidence="10" id="KW-1185">Reference proteome</keyword>
<sequence>MCGRYVIARSVDDLLFDVGAVAGQPLQDLPTGEVRANWNVAPTSEVPILLERLDDDAAAPLRELHVARWGLIPGWAKEASIGTRAFNARSETVVDKPMFRSAIRHRRCAVPANGYYEWKKRLDADGQPVKATKDRPAKQPYYVHPADPEQNIWFAGIYEWWQDVDGTWVLSCSILTTEAPSTDSQQENLAELGELHDRLPIALTRGTLGDWLDPTLGAGKDAEAKESVLELVGRVRQEATEAAAPWQLRAVGSGVGNVRNNSPELVEPIQALF</sequence>
<evidence type="ECO:0000256" key="1">
    <source>
        <dbReference type="ARBA" id="ARBA00008136"/>
    </source>
</evidence>
<keyword evidence="7" id="KW-0456">Lyase</keyword>
<accession>A0A846TPD5</accession>
<evidence type="ECO:0000256" key="6">
    <source>
        <dbReference type="ARBA" id="ARBA00023125"/>
    </source>
</evidence>
<dbReference type="GO" id="GO:0006508">
    <property type="term" value="P:proteolysis"/>
    <property type="evidence" value="ECO:0007669"/>
    <property type="project" value="UniProtKB-KW"/>
</dbReference>
<name>A0A846TPD5_9MICC</name>
<gene>
    <name evidence="9" type="ORF">GTW58_01685</name>
</gene>
<comment type="caution">
    <text evidence="9">The sequence shown here is derived from an EMBL/GenBank/DDBJ whole genome shotgun (WGS) entry which is preliminary data.</text>
</comment>
<dbReference type="PANTHER" id="PTHR13604">
    <property type="entry name" value="DC12-RELATED"/>
    <property type="match status" value="1"/>
</dbReference>
<comment type="similarity">
    <text evidence="1 8">Belongs to the SOS response-associated peptidase family.</text>
</comment>
<proteinExistence type="inferred from homology"/>
<evidence type="ECO:0000313" key="10">
    <source>
        <dbReference type="Proteomes" id="UP000521379"/>
    </source>
</evidence>
<dbReference type="EMBL" id="JAAVUN010000002">
    <property type="protein sequence ID" value="NKE08679.1"/>
    <property type="molecule type" value="Genomic_DNA"/>
</dbReference>
<keyword evidence="4 8" id="KW-0378">Hydrolase</keyword>
<evidence type="ECO:0000256" key="8">
    <source>
        <dbReference type="RuleBase" id="RU364100"/>
    </source>
</evidence>
<evidence type="ECO:0000313" key="9">
    <source>
        <dbReference type="EMBL" id="NKE08679.1"/>
    </source>
</evidence>
<evidence type="ECO:0000256" key="7">
    <source>
        <dbReference type="ARBA" id="ARBA00023239"/>
    </source>
</evidence>
<dbReference type="Pfam" id="PF02586">
    <property type="entry name" value="SRAP"/>
    <property type="match status" value="1"/>
</dbReference>
<keyword evidence="6" id="KW-0238">DNA-binding</keyword>
<dbReference type="GO" id="GO:0016829">
    <property type="term" value="F:lyase activity"/>
    <property type="evidence" value="ECO:0007669"/>
    <property type="project" value="UniProtKB-KW"/>
</dbReference>
<keyword evidence="2 8" id="KW-0645">Protease</keyword>
<dbReference type="InterPro" id="IPR036590">
    <property type="entry name" value="SRAP-like"/>
</dbReference>
<dbReference type="PANTHER" id="PTHR13604:SF0">
    <property type="entry name" value="ABASIC SITE PROCESSING PROTEIN HMCES"/>
    <property type="match status" value="1"/>
</dbReference>
<keyword evidence="5" id="KW-0190">Covalent protein-DNA linkage</keyword>
<dbReference type="EC" id="3.4.-.-" evidence="8"/>